<keyword evidence="1" id="KW-0489">Methyltransferase</keyword>
<dbReference type="RefSeq" id="WP_243069984.1">
    <property type="nucleotide sequence ID" value="NZ_JAIVFL010000001.1"/>
</dbReference>
<dbReference type="SUPFAM" id="SSF53335">
    <property type="entry name" value="S-adenosyl-L-methionine-dependent methyltransferases"/>
    <property type="match status" value="1"/>
</dbReference>
<dbReference type="InterPro" id="IPR029063">
    <property type="entry name" value="SAM-dependent_MTases_sf"/>
</dbReference>
<organism evidence="1 2">
    <name type="scientific">Candidatus Mycolicibacterium alkanivorans</name>
    <dbReference type="NCBI Taxonomy" id="2954114"/>
    <lineage>
        <taxon>Bacteria</taxon>
        <taxon>Bacillati</taxon>
        <taxon>Actinomycetota</taxon>
        <taxon>Actinomycetes</taxon>
        <taxon>Mycobacteriales</taxon>
        <taxon>Mycobacteriaceae</taxon>
        <taxon>Mycolicibacterium</taxon>
    </lineage>
</organism>
<dbReference type="Proteomes" id="UP001139068">
    <property type="component" value="Unassembled WGS sequence"/>
</dbReference>
<evidence type="ECO:0000313" key="2">
    <source>
        <dbReference type="Proteomes" id="UP001139068"/>
    </source>
</evidence>
<reference evidence="1" key="1">
    <citation type="journal article" date="2022" name="ISME J.">
        <title>Identification of active gaseous-alkane degraders at natural gas seeps.</title>
        <authorList>
            <person name="Farhan Ul Haque M."/>
            <person name="Hernandez M."/>
            <person name="Crombie A.T."/>
            <person name="Murrell J.C."/>
        </authorList>
    </citation>
    <scope>NUCLEOTIDE SEQUENCE</scope>
    <source>
        <strain evidence="1">ANDR5</strain>
    </source>
</reference>
<accession>A0ABS9YQG1</accession>
<name>A0ABS9YQG1_9MYCO</name>
<dbReference type="EMBL" id="JAIVFL010000001">
    <property type="protein sequence ID" value="MCI4673448.1"/>
    <property type="molecule type" value="Genomic_DNA"/>
</dbReference>
<protein>
    <submittedName>
        <fullName evidence="1">Class I SAM-dependent methyltransferase</fullName>
    </submittedName>
</protein>
<comment type="caution">
    <text evidence="1">The sequence shown here is derived from an EMBL/GenBank/DDBJ whole genome shotgun (WGS) entry which is preliminary data.</text>
</comment>
<gene>
    <name evidence="1" type="ORF">K9U37_00140</name>
</gene>
<dbReference type="GO" id="GO:0008168">
    <property type="term" value="F:methyltransferase activity"/>
    <property type="evidence" value="ECO:0007669"/>
    <property type="project" value="UniProtKB-KW"/>
</dbReference>
<evidence type="ECO:0000313" key="1">
    <source>
        <dbReference type="EMBL" id="MCI4673448.1"/>
    </source>
</evidence>
<keyword evidence="1" id="KW-0808">Transferase</keyword>
<dbReference type="GO" id="GO:0032259">
    <property type="term" value="P:methylation"/>
    <property type="evidence" value="ECO:0007669"/>
    <property type="project" value="UniProtKB-KW"/>
</dbReference>
<proteinExistence type="predicted"/>
<sequence>MDKLTSLAVDATSHTSFSARARHRRWIKFVETFPAIADMEVLDLGGTPDYWESAPLKPKHVTLVNLRSLPNTDSVNAVCGDACAPPDNVIGRNYDLVVSNSLIEHVGGHAQRVRLADVIHGAARHHWVQTPYRYFPIEPHWLFPGLQFLPFSARVGITTRWKSGHRFTRNRQQAIDSVHEVDLIGITQMADYFPDSAIWREKFGGLVKSIVAIR</sequence>
<keyword evidence="2" id="KW-1185">Reference proteome</keyword>